<keyword evidence="2" id="KW-0560">Oxidoreductase</keyword>
<dbReference type="AlphaFoldDB" id="T1A819"/>
<comment type="caution">
    <text evidence="2">The sequence shown here is derived from an EMBL/GenBank/DDBJ whole genome shotgun (WGS) entry which is preliminary data.</text>
</comment>
<protein>
    <submittedName>
        <fullName evidence="2">Cytochrome c oxidase, subunit III</fullName>
        <ecNumber evidence="2">1.9.3.1</ecNumber>
    </submittedName>
</protein>
<keyword evidence="1" id="KW-1133">Transmembrane helix</keyword>
<dbReference type="GO" id="GO:0016020">
    <property type="term" value="C:membrane"/>
    <property type="evidence" value="ECO:0007669"/>
    <property type="project" value="InterPro"/>
</dbReference>
<keyword evidence="1" id="KW-0472">Membrane</keyword>
<dbReference type="GO" id="GO:0009055">
    <property type="term" value="F:electron transfer activity"/>
    <property type="evidence" value="ECO:0007669"/>
    <property type="project" value="InterPro"/>
</dbReference>
<sequence>MTDAHAQADSNYYVPHGSPWPIVAALALFCLMLGAVLFLDGVTSAWSLLPGPLLLIFLFIGWFATVIGENQKGVYNL</sequence>
<gene>
    <name evidence="2" type="ORF">B2A_11904</name>
</gene>
<feature type="transmembrane region" description="Helical" evidence="1">
    <location>
        <begin position="20"/>
        <end position="39"/>
    </location>
</feature>
<name>T1A819_9ZZZZ</name>
<dbReference type="SUPFAM" id="SSF81452">
    <property type="entry name" value="Cytochrome c oxidase subunit III-like"/>
    <property type="match status" value="1"/>
</dbReference>
<feature type="non-terminal residue" evidence="2">
    <location>
        <position position="77"/>
    </location>
</feature>
<reference evidence="2" key="2">
    <citation type="journal article" date="2014" name="ISME J.">
        <title>Microbial stratification in low pH oxic and suboxic macroscopic growths along an acid mine drainage.</title>
        <authorList>
            <person name="Mendez-Garcia C."/>
            <person name="Mesa V."/>
            <person name="Sprenger R.R."/>
            <person name="Richter M."/>
            <person name="Diez M.S."/>
            <person name="Solano J."/>
            <person name="Bargiela R."/>
            <person name="Golyshina O.V."/>
            <person name="Manteca A."/>
            <person name="Ramos J.L."/>
            <person name="Gallego J.R."/>
            <person name="Llorente I."/>
            <person name="Martins Dos Santos V.A."/>
            <person name="Jensen O.N."/>
            <person name="Pelaez A.I."/>
            <person name="Sanchez J."/>
            <person name="Ferrer M."/>
        </authorList>
    </citation>
    <scope>NUCLEOTIDE SEQUENCE</scope>
</reference>
<dbReference type="EC" id="1.9.3.1" evidence="2"/>
<accession>T1A819</accession>
<evidence type="ECO:0000313" key="2">
    <source>
        <dbReference type="EMBL" id="EQD37034.1"/>
    </source>
</evidence>
<dbReference type="GO" id="GO:0016491">
    <property type="term" value="F:oxidoreductase activity"/>
    <property type="evidence" value="ECO:0007669"/>
    <property type="project" value="UniProtKB-KW"/>
</dbReference>
<evidence type="ECO:0000256" key="1">
    <source>
        <dbReference type="SAM" id="Phobius"/>
    </source>
</evidence>
<dbReference type="InterPro" id="IPR035973">
    <property type="entry name" value="Cyt_c_oxidase_su3-like_sf"/>
</dbReference>
<dbReference type="EMBL" id="AUZZ01008604">
    <property type="protein sequence ID" value="EQD37034.1"/>
    <property type="molecule type" value="Genomic_DNA"/>
</dbReference>
<dbReference type="Gene3D" id="1.10.287.70">
    <property type="match status" value="1"/>
</dbReference>
<organism evidence="2">
    <name type="scientific">mine drainage metagenome</name>
    <dbReference type="NCBI Taxonomy" id="410659"/>
    <lineage>
        <taxon>unclassified sequences</taxon>
        <taxon>metagenomes</taxon>
        <taxon>ecological metagenomes</taxon>
    </lineage>
</organism>
<reference evidence="2" key="1">
    <citation type="submission" date="2013-08" db="EMBL/GenBank/DDBJ databases">
        <authorList>
            <person name="Mendez C."/>
            <person name="Richter M."/>
            <person name="Ferrer M."/>
            <person name="Sanchez J."/>
        </authorList>
    </citation>
    <scope>NUCLEOTIDE SEQUENCE</scope>
</reference>
<keyword evidence="1" id="KW-0812">Transmembrane</keyword>
<proteinExistence type="predicted"/>
<feature type="transmembrane region" description="Helical" evidence="1">
    <location>
        <begin position="46"/>
        <end position="67"/>
    </location>
</feature>